<accession>A0A1V4JYY5</accession>
<name>A0A1V4JYY5_PATFA</name>
<organism evidence="1 2">
    <name type="scientific">Patagioenas fasciata monilis</name>
    <dbReference type="NCBI Taxonomy" id="372326"/>
    <lineage>
        <taxon>Eukaryota</taxon>
        <taxon>Metazoa</taxon>
        <taxon>Chordata</taxon>
        <taxon>Craniata</taxon>
        <taxon>Vertebrata</taxon>
        <taxon>Euteleostomi</taxon>
        <taxon>Archelosauria</taxon>
        <taxon>Archosauria</taxon>
        <taxon>Dinosauria</taxon>
        <taxon>Saurischia</taxon>
        <taxon>Theropoda</taxon>
        <taxon>Coelurosauria</taxon>
        <taxon>Aves</taxon>
        <taxon>Neognathae</taxon>
        <taxon>Neoaves</taxon>
        <taxon>Columbimorphae</taxon>
        <taxon>Columbiformes</taxon>
        <taxon>Columbidae</taxon>
        <taxon>Patagioenas</taxon>
    </lineage>
</organism>
<comment type="caution">
    <text evidence="1">The sequence shown here is derived from an EMBL/GenBank/DDBJ whole genome shotgun (WGS) entry which is preliminary data.</text>
</comment>
<sequence>MLSDWTVVDTCADHTIFSFHLKKPYRTLYVVVKACSESKVKYSKGSWVDKHTKLTAELMKLKRTNPKM</sequence>
<evidence type="ECO:0000313" key="1">
    <source>
        <dbReference type="EMBL" id="OPJ77364.1"/>
    </source>
</evidence>
<proteinExistence type="predicted"/>
<dbReference type="EMBL" id="LSYS01005497">
    <property type="protein sequence ID" value="OPJ77364.1"/>
    <property type="molecule type" value="Genomic_DNA"/>
</dbReference>
<dbReference type="Proteomes" id="UP000190648">
    <property type="component" value="Unassembled WGS sequence"/>
</dbReference>
<gene>
    <name evidence="1" type="ORF">AV530_007700</name>
</gene>
<dbReference type="AlphaFoldDB" id="A0A1V4JYY5"/>
<reference evidence="1 2" key="1">
    <citation type="submission" date="2016-02" db="EMBL/GenBank/DDBJ databases">
        <title>Band-tailed pigeon sequencing and assembly.</title>
        <authorList>
            <person name="Soares A.E."/>
            <person name="Novak B.J."/>
            <person name="Rice E.S."/>
            <person name="O'Connell B."/>
            <person name="Chang D."/>
            <person name="Weber S."/>
            <person name="Shapiro B."/>
        </authorList>
    </citation>
    <scope>NUCLEOTIDE SEQUENCE [LARGE SCALE GENOMIC DNA]</scope>
    <source>
        <strain evidence="1">BTP2013</strain>
        <tissue evidence="1">Blood</tissue>
    </source>
</reference>
<keyword evidence="2" id="KW-1185">Reference proteome</keyword>
<evidence type="ECO:0000313" key="2">
    <source>
        <dbReference type="Proteomes" id="UP000190648"/>
    </source>
</evidence>
<protein>
    <submittedName>
        <fullName evidence="1">Uncharacterized protein</fullName>
    </submittedName>
</protein>